<protein>
    <recommendedName>
        <fullName evidence="2">Phasin domain-containing protein</fullName>
    </recommendedName>
</protein>
<dbReference type="Proteomes" id="UP000631300">
    <property type="component" value="Unassembled WGS sequence"/>
</dbReference>
<evidence type="ECO:0000259" key="2">
    <source>
        <dbReference type="Pfam" id="PF09361"/>
    </source>
</evidence>
<accession>A0A918MXB0</accession>
<comment type="caution">
    <text evidence="3">The sequence shown here is derived from an EMBL/GenBank/DDBJ whole genome shotgun (WGS) entry which is preliminary data.</text>
</comment>
<gene>
    <name evidence="3" type="ORF">GCM10007391_08950</name>
</gene>
<feature type="domain" description="Phasin" evidence="2">
    <location>
        <begin position="4"/>
        <end position="99"/>
    </location>
</feature>
<evidence type="ECO:0000313" key="4">
    <source>
        <dbReference type="Proteomes" id="UP000631300"/>
    </source>
</evidence>
<dbReference type="Pfam" id="PF09361">
    <property type="entry name" value="Phasin_2"/>
    <property type="match status" value="1"/>
</dbReference>
<dbReference type="RefSeq" id="WP_189403904.1">
    <property type="nucleotide sequence ID" value="NZ_BMXP01000002.1"/>
</dbReference>
<organism evidence="3 4">
    <name type="scientific">Alteromonas halophila</name>
    <dbReference type="NCBI Taxonomy" id="516698"/>
    <lineage>
        <taxon>Bacteria</taxon>
        <taxon>Pseudomonadati</taxon>
        <taxon>Pseudomonadota</taxon>
        <taxon>Gammaproteobacteria</taxon>
        <taxon>Alteromonadales</taxon>
        <taxon>Alteromonadaceae</taxon>
        <taxon>Alteromonas/Salinimonas group</taxon>
        <taxon>Alteromonas</taxon>
    </lineage>
</organism>
<feature type="compositionally biased region" description="Basic residues" evidence="1">
    <location>
        <begin position="191"/>
        <end position="200"/>
    </location>
</feature>
<keyword evidence="4" id="KW-1185">Reference proteome</keyword>
<dbReference type="EMBL" id="BMXP01000002">
    <property type="protein sequence ID" value="GGW78536.1"/>
    <property type="molecule type" value="Genomic_DNA"/>
</dbReference>
<dbReference type="NCBIfam" id="TIGR01841">
    <property type="entry name" value="phasin"/>
    <property type="match status" value="1"/>
</dbReference>
<dbReference type="InterPro" id="IPR010127">
    <property type="entry name" value="Phasin_subfam-1"/>
</dbReference>
<proteinExistence type="predicted"/>
<feature type="region of interest" description="Disordered" evidence="1">
    <location>
        <begin position="124"/>
        <end position="209"/>
    </location>
</feature>
<feature type="compositionally biased region" description="Low complexity" evidence="1">
    <location>
        <begin position="124"/>
        <end position="190"/>
    </location>
</feature>
<reference evidence="3" key="2">
    <citation type="submission" date="2020-09" db="EMBL/GenBank/DDBJ databases">
        <authorList>
            <person name="Sun Q."/>
            <person name="Kim S."/>
        </authorList>
    </citation>
    <scope>NUCLEOTIDE SEQUENCE</scope>
    <source>
        <strain evidence="3">KCTC 22164</strain>
    </source>
</reference>
<name>A0A918MXB0_9ALTE</name>
<evidence type="ECO:0000256" key="1">
    <source>
        <dbReference type="SAM" id="MobiDB-lite"/>
    </source>
</evidence>
<dbReference type="InterPro" id="IPR018968">
    <property type="entry name" value="Phasin"/>
</dbReference>
<evidence type="ECO:0000313" key="3">
    <source>
        <dbReference type="EMBL" id="GGW78536.1"/>
    </source>
</evidence>
<sequence length="209" mass="21671">MFGTFSEQLKKSAAPLNSLMALNAKTLETLSGYQTSLFTGLLDDSTTYLKTLSDASDINHMLAAQSECAESMRDRLATTTKDTYHTLNQLRDETTEVVRTSLNQAATSAQKQVKETVKSAQSVSSAASNTASKAASGATKSATATTKRTTQTAVKAADTSTSETAKATTTAAKSASTASSGDATTTGTKKPASRAKRTAAKKSGTTKSS</sequence>
<reference evidence="3" key="1">
    <citation type="journal article" date="2014" name="Int. J. Syst. Evol. Microbiol.">
        <title>Complete genome sequence of Corynebacterium casei LMG S-19264T (=DSM 44701T), isolated from a smear-ripened cheese.</title>
        <authorList>
            <consortium name="US DOE Joint Genome Institute (JGI-PGF)"/>
            <person name="Walter F."/>
            <person name="Albersmeier A."/>
            <person name="Kalinowski J."/>
            <person name="Ruckert C."/>
        </authorList>
    </citation>
    <scope>NUCLEOTIDE SEQUENCE</scope>
    <source>
        <strain evidence="3">KCTC 22164</strain>
    </source>
</reference>
<dbReference type="AlphaFoldDB" id="A0A918MXB0"/>